<dbReference type="InterPro" id="IPR005280">
    <property type="entry name" value="Homoserine_kinase_II"/>
</dbReference>
<evidence type="ECO:0000313" key="5">
    <source>
        <dbReference type="EMBL" id="OBS09208.1"/>
    </source>
</evidence>
<dbReference type="GO" id="GO:0004413">
    <property type="term" value="F:homoserine kinase activity"/>
    <property type="evidence" value="ECO:0007669"/>
    <property type="project" value="UniProtKB-UniRule"/>
</dbReference>
<evidence type="ECO:0000256" key="2">
    <source>
        <dbReference type="ARBA" id="ARBA00022697"/>
    </source>
</evidence>
<comment type="pathway">
    <text evidence="3">Amino-acid biosynthesis; L-threonine biosynthesis; L-threonine from L-aspartate: step 4/5.</text>
</comment>
<keyword evidence="2 3" id="KW-0791">Threonine biosynthesis</keyword>
<gene>
    <name evidence="3" type="primary">thrB</name>
    <name evidence="5" type="ORF">Thpro_021536</name>
</gene>
<dbReference type="PROSITE" id="PS51257">
    <property type="entry name" value="PROKAR_LIPOPROTEIN"/>
    <property type="match status" value="1"/>
</dbReference>
<dbReference type="Pfam" id="PF01636">
    <property type="entry name" value="APH"/>
    <property type="match status" value="1"/>
</dbReference>
<dbReference type="EC" id="2.7.1.39" evidence="3"/>
<evidence type="ECO:0000313" key="6">
    <source>
        <dbReference type="Proteomes" id="UP000029273"/>
    </source>
</evidence>
<dbReference type="GO" id="GO:0009088">
    <property type="term" value="P:threonine biosynthetic process"/>
    <property type="evidence" value="ECO:0007669"/>
    <property type="project" value="UniProtKB-UniRule"/>
</dbReference>
<protein>
    <recommendedName>
        <fullName evidence="3">Homoserine kinase</fullName>
        <shortName evidence="3">HK</shortName>
        <shortName evidence="3">HSK</shortName>
        <ecNumber evidence="3">2.7.1.39</ecNumber>
    </recommendedName>
</protein>
<name>A0A1A6C3S2_9GAMM</name>
<proteinExistence type="inferred from homology"/>
<dbReference type="SUPFAM" id="SSF56112">
    <property type="entry name" value="Protein kinase-like (PK-like)"/>
    <property type="match status" value="1"/>
</dbReference>
<comment type="caution">
    <text evidence="5">The sequence shown here is derived from an EMBL/GenBank/DDBJ whole genome shotgun (WGS) entry which is preliminary data.</text>
</comment>
<keyword evidence="3" id="KW-0418">Kinase</keyword>
<dbReference type="HAMAP" id="MF_00301">
    <property type="entry name" value="Homoser_kinase_2"/>
    <property type="match status" value="1"/>
</dbReference>
<comment type="catalytic activity">
    <reaction evidence="3">
        <text>L-homoserine + ATP = O-phospho-L-homoserine + ADP + H(+)</text>
        <dbReference type="Rhea" id="RHEA:13985"/>
        <dbReference type="ChEBI" id="CHEBI:15378"/>
        <dbReference type="ChEBI" id="CHEBI:30616"/>
        <dbReference type="ChEBI" id="CHEBI:57476"/>
        <dbReference type="ChEBI" id="CHEBI:57590"/>
        <dbReference type="ChEBI" id="CHEBI:456216"/>
        <dbReference type="EC" id="2.7.1.39"/>
    </reaction>
</comment>
<dbReference type="Gene3D" id="3.90.1200.10">
    <property type="match status" value="1"/>
</dbReference>
<feature type="domain" description="Aminoglycoside phosphotransferase" evidence="4">
    <location>
        <begin position="34"/>
        <end position="244"/>
    </location>
</feature>
<evidence type="ECO:0000259" key="4">
    <source>
        <dbReference type="Pfam" id="PF01636"/>
    </source>
</evidence>
<dbReference type="UniPathway" id="UPA00050">
    <property type="reaction ID" value="UER00064"/>
</dbReference>
<dbReference type="GO" id="GO:0005524">
    <property type="term" value="F:ATP binding"/>
    <property type="evidence" value="ECO:0007669"/>
    <property type="project" value="UniProtKB-KW"/>
</dbReference>
<reference evidence="5 6" key="1">
    <citation type="journal article" date="2014" name="Genome Announc.">
        <title>Draft Genome Sequence of the Iron-Oxidizing, Acidophilic, and Halotolerant 'Thiobacillus prosperus' Type Strain DSM 5130.</title>
        <authorList>
            <person name="Ossandon F.J."/>
            <person name="Cardenas J.P."/>
            <person name="Corbett M."/>
            <person name="Quatrini R."/>
            <person name="Holmes D.S."/>
            <person name="Watkin E."/>
        </authorList>
    </citation>
    <scope>NUCLEOTIDE SEQUENCE [LARGE SCALE GENOMIC DNA]</scope>
    <source>
        <strain evidence="5 6">DSM 5130</strain>
    </source>
</reference>
<dbReference type="EMBL" id="JQSG02000003">
    <property type="protein sequence ID" value="OBS09208.1"/>
    <property type="molecule type" value="Genomic_DNA"/>
</dbReference>
<sequence>MPVERPDAAALQVFLSACGEAPLAGTGETWLGYYRLPTTAGRRLIRLFDSDDDRAAAAARLDCLGEAGIPCPQPIADACDAASHRLGGQAALLLTCPPGMTAADYTSARCAALGGLLAQSHRAGEVCASVQAGVRTVREWRETAAALAPGLPREEAVLLLDEVRFQGLFRFGDLPQGLVHGNVTRDSALFEGERASGILGLEDGRPDAWLRDLASAADACCGHGDGSLDGERTQTLLQAYHGQRPLTPIERGAWPVMLRAVALQRWVEALQAGSASAADACARLRDRIAHESELQRYWP</sequence>
<keyword evidence="6" id="KW-1185">Reference proteome</keyword>
<dbReference type="AlphaFoldDB" id="A0A1A6C3S2"/>
<dbReference type="InterPro" id="IPR002575">
    <property type="entry name" value="Aminoglycoside_PTrfase"/>
</dbReference>
<comment type="similarity">
    <text evidence="3">Belongs to the pseudomonas-type ThrB family.</text>
</comment>
<keyword evidence="1 3" id="KW-0028">Amino-acid biosynthesis</keyword>
<evidence type="ECO:0000256" key="3">
    <source>
        <dbReference type="HAMAP-Rule" id="MF_00301"/>
    </source>
</evidence>
<accession>A0A1A6C3S2</accession>
<keyword evidence="3" id="KW-0067">ATP-binding</keyword>
<evidence type="ECO:0000256" key="1">
    <source>
        <dbReference type="ARBA" id="ARBA00022605"/>
    </source>
</evidence>
<dbReference type="InterPro" id="IPR011009">
    <property type="entry name" value="Kinase-like_dom_sf"/>
</dbReference>
<dbReference type="Proteomes" id="UP000029273">
    <property type="component" value="Unassembled WGS sequence"/>
</dbReference>
<keyword evidence="3" id="KW-0547">Nucleotide-binding</keyword>
<organism evidence="5 6">
    <name type="scientific">Acidihalobacter prosperus</name>
    <dbReference type="NCBI Taxonomy" id="160660"/>
    <lineage>
        <taxon>Bacteria</taxon>
        <taxon>Pseudomonadati</taxon>
        <taxon>Pseudomonadota</taxon>
        <taxon>Gammaproteobacteria</taxon>
        <taxon>Chromatiales</taxon>
        <taxon>Ectothiorhodospiraceae</taxon>
        <taxon>Acidihalobacter</taxon>
    </lineage>
</organism>
<keyword evidence="3" id="KW-0808">Transferase</keyword>